<feature type="transmembrane region" description="Helical" evidence="1">
    <location>
        <begin position="94"/>
        <end position="109"/>
    </location>
</feature>
<dbReference type="GO" id="GO:0005886">
    <property type="term" value="C:plasma membrane"/>
    <property type="evidence" value="ECO:0007669"/>
    <property type="project" value="TreeGrafter"/>
</dbReference>
<proteinExistence type="predicted"/>
<evidence type="ECO:0000313" key="3">
    <source>
        <dbReference type="EMBL" id="QSE76669.1"/>
    </source>
</evidence>
<dbReference type="KEGG" id="lti:JW886_09495"/>
<keyword evidence="4" id="KW-1185">Reference proteome</keyword>
<dbReference type="PANTHER" id="PTHR30487">
    <property type="entry name" value="TYPE 4 PREPILIN-LIKE PROTEINS LEADER PEPTIDE-PROCESSING ENZYME"/>
    <property type="match status" value="1"/>
</dbReference>
<keyword evidence="1" id="KW-1133">Transmembrane helix</keyword>
<dbReference type="GO" id="GO:0004190">
    <property type="term" value="F:aspartic-type endopeptidase activity"/>
    <property type="evidence" value="ECO:0007669"/>
    <property type="project" value="TreeGrafter"/>
</dbReference>
<accession>A0AA45KG59</accession>
<dbReference type="PANTHER" id="PTHR30487:SF0">
    <property type="entry name" value="PREPILIN LEADER PEPTIDASE_N-METHYLTRANSFERASE-RELATED"/>
    <property type="match status" value="1"/>
</dbReference>
<dbReference type="Proteomes" id="UP000663608">
    <property type="component" value="Chromosome"/>
</dbReference>
<dbReference type="AlphaFoldDB" id="A0AA45KG59"/>
<evidence type="ECO:0000256" key="1">
    <source>
        <dbReference type="SAM" id="Phobius"/>
    </source>
</evidence>
<feature type="transmembrane region" description="Helical" evidence="1">
    <location>
        <begin position="72"/>
        <end position="88"/>
    </location>
</feature>
<reference evidence="3 4" key="1">
    <citation type="submission" date="2021-02" db="EMBL/GenBank/DDBJ databases">
        <title>Complete genome sequence of Lactococcus lactis strain K_LL004.</title>
        <authorList>
            <person name="Kim H.B."/>
        </authorList>
    </citation>
    <scope>NUCLEOTIDE SEQUENCE [LARGE SCALE GENOMIC DNA]</scope>
    <source>
        <strain evidence="3 4">K_LL004</strain>
    </source>
</reference>
<organism evidence="3 4">
    <name type="scientific">Lactococcus taiwanensis</name>
    <dbReference type="NCBI Taxonomy" id="1151742"/>
    <lineage>
        <taxon>Bacteria</taxon>
        <taxon>Bacillati</taxon>
        <taxon>Bacillota</taxon>
        <taxon>Bacilli</taxon>
        <taxon>Lactobacillales</taxon>
        <taxon>Streptococcaceae</taxon>
        <taxon>Lactococcus</taxon>
    </lineage>
</organism>
<sequence length="219" mass="25399">MKLFFAFLFGSVLGSFFGVIVDRLPLHQSIIWGRSHCTSCQHLLSAFDLIPLVSQIFRKFKCRYCRAPIPKLYLILEFSCALTFTLAVSHKLTSIQALFTLMSILLSAFDSRDHHFPLSVWLFFTLIFMISFPFHLVYLCWIVLALLAERFSLNIGSGDFLWFFTASFVFDFFHQMLILEIACFLGIGYYLFTKKRNEIPFIPFLTIAYLALLLVPQIL</sequence>
<dbReference type="InterPro" id="IPR050882">
    <property type="entry name" value="Prepilin_peptidase/N-MTase"/>
</dbReference>
<evidence type="ECO:0000313" key="4">
    <source>
        <dbReference type="Proteomes" id="UP000663608"/>
    </source>
</evidence>
<keyword evidence="1" id="KW-0812">Transmembrane</keyword>
<keyword evidence="1" id="KW-0472">Membrane</keyword>
<feature type="transmembrane region" description="Helical" evidence="1">
    <location>
        <begin position="160"/>
        <end position="192"/>
    </location>
</feature>
<gene>
    <name evidence="3" type="ORF">JW886_09495</name>
</gene>
<dbReference type="EMBL" id="CP070872">
    <property type="protein sequence ID" value="QSE76669.1"/>
    <property type="molecule type" value="Genomic_DNA"/>
</dbReference>
<dbReference type="GO" id="GO:0006465">
    <property type="term" value="P:signal peptide processing"/>
    <property type="evidence" value="ECO:0007669"/>
    <property type="project" value="TreeGrafter"/>
</dbReference>
<feature type="domain" description="Prepilin peptidase A24 N-terminal" evidence="2">
    <location>
        <begin position="8"/>
        <end position="89"/>
    </location>
</feature>
<evidence type="ECO:0000259" key="2">
    <source>
        <dbReference type="Pfam" id="PF06750"/>
    </source>
</evidence>
<feature type="transmembrane region" description="Helical" evidence="1">
    <location>
        <begin position="199"/>
        <end position="218"/>
    </location>
</feature>
<feature type="transmembrane region" description="Helical" evidence="1">
    <location>
        <begin position="121"/>
        <end position="148"/>
    </location>
</feature>
<dbReference type="RefSeq" id="WP_205871965.1">
    <property type="nucleotide sequence ID" value="NZ_CP070872.1"/>
</dbReference>
<dbReference type="InterPro" id="IPR010627">
    <property type="entry name" value="Prepilin_pept_A24_N"/>
</dbReference>
<name>A0AA45KG59_9LACT</name>
<dbReference type="Pfam" id="PF06750">
    <property type="entry name" value="A24_N_bact"/>
    <property type="match status" value="1"/>
</dbReference>
<protein>
    <submittedName>
        <fullName evidence="3">Prepilin peptidase</fullName>
    </submittedName>
</protein>